<feature type="compositionally biased region" description="Low complexity" evidence="1">
    <location>
        <begin position="541"/>
        <end position="553"/>
    </location>
</feature>
<feature type="compositionally biased region" description="Acidic residues" evidence="1">
    <location>
        <begin position="448"/>
        <end position="467"/>
    </location>
</feature>
<feature type="compositionally biased region" description="Polar residues" evidence="1">
    <location>
        <begin position="152"/>
        <end position="162"/>
    </location>
</feature>
<sequence length="588" mass="62944">MEAPQKRKIMAKVQYPRGTSHNANDISRPPSPPKYLAQQPPSPGPSNLLRPKAKVNSTASVRPRKLSSTASTLTRLNSAPQPRSTSPLRSLQGANGTLSPPPRAPTARIPARPTSKSLAATPNASPDSRRSPAAQRLDPPRSPGGRRRVESLSFQGSPTPSALSVGPASPTSEAPGISETLDSLLVSHVRVKSKVSNTLKAHLAASVQSNSSSAPSSPPYATTRPIRTRSRPSSIVGFDSPSPSKAPNIYPITTCIPSANPHRYSPPRPPQHLPNPDRTYHRKAGSEANIALPQSPPASAVSHSSKSSTSQSSASHSTLPTSSSRVGLGIDEVGHSSREPSYEEDISEEVSSESGSESGSDSDSDDSDDISSDDPDRQQKIEAKSNRKIADLEITNRSLMSINSTLEATKNRQAKEIRELRRRLRESMLILPPRKFQAVKSTLPEDIDKVDEEEEDAEEEEEEEENQNGDPAFDRVKAMVEGLVQVGKRALETKPEDFVEQGRGGAKVLTAEEVQRWQNGDPDTSVSISINLDTEGETSRRSSAPSSSSLRAPVTDDGLTSEDEIEALMSGSATVHQASVPPITVSTS</sequence>
<evidence type="ECO:0000313" key="2">
    <source>
        <dbReference type="EMBL" id="TFK56622.1"/>
    </source>
</evidence>
<feature type="compositionally biased region" description="Acidic residues" evidence="1">
    <location>
        <begin position="360"/>
        <end position="373"/>
    </location>
</feature>
<evidence type="ECO:0000256" key="1">
    <source>
        <dbReference type="SAM" id="MobiDB-lite"/>
    </source>
</evidence>
<evidence type="ECO:0000313" key="3">
    <source>
        <dbReference type="Proteomes" id="UP000305948"/>
    </source>
</evidence>
<feature type="region of interest" description="Disordered" evidence="1">
    <location>
        <begin position="440"/>
        <end position="473"/>
    </location>
</feature>
<feature type="compositionally biased region" description="Low complexity" evidence="1">
    <location>
        <begin position="297"/>
        <end position="324"/>
    </location>
</feature>
<feature type="region of interest" description="Disordered" evidence="1">
    <location>
        <begin position="495"/>
        <end position="588"/>
    </location>
</feature>
<dbReference type="OrthoDB" id="2555519at2759"/>
<feature type="compositionally biased region" description="Basic and acidic residues" evidence="1">
    <location>
        <begin position="374"/>
        <end position="390"/>
    </location>
</feature>
<proteinExistence type="predicted"/>
<feature type="compositionally biased region" description="Polar residues" evidence="1">
    <location>
        <begin position="55"/>
        <end position="98"/>
    </location>
</feature>
<feature type="region of interest" description="Disordered" evidence="1">
    <location>
        <begin position="1"/>
        <end position="176"/>
    </location>
</feature>
<dbReference type="PANTHER" id="PTHR38701:SF1">
    <property type="entry name" value="UP-REGULATED DURING SEPTATION PROTEIN 1 DOMAIN-CONTAINING PROTEIN"/>
    <property type="match status" value="1"/>
</dbReference>
<feature type="compositionally biased region" description="Basic residues" evidence="1">
    <location>
        <begin position="1"/>
        <end position="10"/>
    </location>
</feature>
<organism evidence="2 3">
    <name type="scientific">Heliocybe sulcata</name>
    <dbReference type="NCBI Taxonomy" id="5364"/>
    <lineage>
        <taxon>Eukaryota</taxon>
        <taxon>Fungi</taxon>
        <taxon>Dikarya</taxon>
        <taxon>Basidiomycota</taxon>
        <taxon>Agaricomycotina</taxon>
        <taxon>Agaricomycetes</taxon>
        <taxon>Gloeophyllales</taxon>
        <taxon>Gloeophyllaceae</taxon>
        <taxon>Heliocybe</taxon>
    </lineage>
</organism>
<dbReference type="PANTHER" id="PTHR38701">
    <property type="entry name" value="CHROMOSOME 8, WHOLE GENOME SHOTGUN SEQUENCE"/>
    <property type="match status" value="1"/>
</dbReference>
<accession>A0A5C3NGW2</accession>
<dbReference type="STRING" id="5364.A0A5C3NGW2"/>
<feature type="compositionally biased region" description="Low complexity" evidence="1">
    <location>
        <begin position="204"/>
        <end position="215"/>
    </location>
</feature>
<dbReference type="EMBL" id="ML213503">
    <property type="protein sequence ID" value="TFK56622.1"/>
    <property type="molecule type" value="Genomic_DNA"/>
</dbReference>
<feature type="compositionally biased region" description="Basic and acidic residues" evidence="1">
    <location>
        <begin position="332"/>
        <end position="341"/>
    </location>
</feature>
<keyword evidence="3" id="KW-1185">Reference proteome</keyword>
<feature type="region of interest" description="Disordered" evidence="1">
    <location>
        <begin position="203"/>
        <end position="390"/>
    </location>
</feature>
<feature type="compositionally biased region" description="Low complexity" evidence="1">
    <location>
        <begin position="105"/>
        <end position="114"/>
    </location>
</feature>
<dbReference type="Proteomes" id="UP000305948">
    <property type="component" value="Unassembled WGS sequence"/>
</dbReference>
<feature type="compositionally biased region" description="Polar residues" evidence="1">
    <location>
        <begin position="516"/>
        <end position="532"/>
    </location>
</feature>
<dbReference type="AlphaFoldDB" id="A0A5C3NGW2"/>
<feature type="compositionally biased region" description="Polar residues" evidence="1">
    <location>
        <begin position="115"/>
        <end position="126"/>
    </location>
</feature>
<name>A0A5C3NGW2_9AGAM</name>
<feature type="compositionally biased region" description="Acidic residues" evidence="1">
    <location>
        <begin position="342"/>
        <end position="351"/>
    </location>
</feature>
<reference evidence="2 3" key="1">
    <citation type="journal article" date="2019" name="Nat. Ecol. Evol.">
        <title>Megaphylogeny resolves global patterns of mushroom evolution.</title>
        <authorList>
            <person name="Varga T."/>
            <person name="Krizsan K."/>
            <person name="Foldi C."/>
            <person name="Dima B."/>
            <person name="Sanchez-Garcia M."/>
            <person name="Sanchez-Ramirez S."/>
            <person name="Szollosi G.J."/>
            <person name="Szarkandi J.G."/>
            <person name="Papp V."/>
            <person name="Albert L."/>
            <person name="Andreopoulos W."/>
            <person name="Angelini C."/>
            <person name="Antonin V."/>
            <person name="Barry K.W."/>
            <person name="Bougher N.L."/>
            <person name="Buchanan P."/>
            <person name="Buyck B."/>
            <person name="Bense V."/>
            <person name="Catcheside P."/>
            <person name="Chovatia M."/>
            <person name="Cooper J."/>
            <person name="Damon W."/>
            <person name="Desjardin D."/>
            <person name="Finy P."/>
            <person name="Geml J."/>
            <person name="Haridas S."/>
            <person name="Hughes K."/>
            <person name="Justo A."/>
            <person name="Karasinski D."/>
            <person name="Kautmanova I."/>
            <person name="Kiss B."/>
            <person name="Kocsube S."/>
            <person name="Kotiranta H."/>
            <person name="LaButti K.M."/>
            <person name="Lechner B.E."/>
            <person name="Liimatainen K."/>
            <person name="Lipzen A."/>
            <person name="Lukacs Z."/>
            <person name="Mihaltcheva S."/>
            <person name="Morgado L.N."/>
            <person name="Niskanen T."/>
            <person name="Noordeloos M.E."/>
            <person name="Ohm R.A."/>
            <person name="Ortiz-Santana B."/>
            <person name="Ovrebo C."/>
            <person name="Racz N."/>
            <person name="Riley R."/>
            <person name="Savchenko A."/>
            <person name="Shiryaev A."/>
            <person name="Soop K."/>
            <person name="Spirin V."/>
            <person name="Szebenyi C."/>
            <person name="Tomsovsky M."/>
            <person name="Tulloss R.E."/>
            <person name="Uehling J."/>
            <person name="Grigoriev I.V."/>
            <person name="Vagvolgyi C."/>
            <person name="Papp T."/>
            <person name="Martin F.M."/>
            <person name="Miettinen O."/>
            <person name="Hibbett D.S."/>
            <person name="Nagy L.G."/>
        </authorList>
    </citation>
    <scope>NUCLEOTIDE SEQUENCE [LARGE SCALE GENOMIC DNA]</scope>
    <source>
        <strain evidence="2 3">OMC1185</strain>
    </source>
</reference>
<gene>
    <name evidence="2" type="ORF">OE88DRAFT_1730094</name>
</gene>
<feature type="compositionally biased region" description="Pro residues" evidence="1">
    <location>
        <begin position="264"/>
        <end position="273"/>
    </location>
</feature>
<protein>
    <submittedName>
        <fullName evidence="2">Uncharacterized protein</fullName>
    </submittedName>
</protein>